<dbReference type="PROSITE" id="PS51918">
    <property type="entry name" value="RADICAL_SAM"/>
    <property type="match status" value="1"/>
</dbReference>
<dbReference type="InterPro" id="IPR056925">
    <property type="entry name" value="ParE-like"/>
</dbReference>
<dbReference type="InterPro" id="IPR013785">
    <property type="entry name" value="Aldolase_TIM"/>
</dbReference>
<dbReference type="GO" id="GO:0051539">
    <property type="term" value="F:4 iron, 4 sulfur cluster binding"/>
    <property type="evidence" value="ECO:0007669"/>
    <property type="project" value="UniProtKB-KW"/>
</dbReference>
<dbReference type="InterPro" id="IPR058240">
    <property type="entry name" value="rSAM_sf"/>
</dbReference>
<keyword evidence="5" id="KW-0408">Iron</keyword>
<evidence type="ECO:0000256" key="6">
    <source>
        <dbReference type="ARBA" id="ARBA00023014"/>
    </source>
</evidence>
<dbReference type="Pfam" id="PF04055">
    <property type="entry name" value="Radical_SAM"/>
    <property type="match status" value="1"/>
</dbReference>
<dbReference type="InterPro" id="IPR051196">
    <property type="entry name" value="RSAD2/Viperin_antiviral"/>
</dbReference>
<evidence type="ECO:0000256" key="4">
    <source>
        <dbReference type="ARBA" id="ARBA00022723"/>
    </source>
</evidence>
<dbReference type="CDD" id="cd01335">
    <property type="entry name" value="Radical_SAM"/>
    <property type="match status" value="1"/>
</dbReference>
<dbReference type="EMBL" id="LS483250">
    <property type="protein sequence ID" value="SQD76696.1"/>
    <property type="molecule type" value="Genomic_DNA"/>
</dbReference>
<dbReference type="GO" id="GO:0046872">
    <property type="term" value="F:metal ion binding"/>
    <property type="evidence" value="ECO:0007669"/>
    <property type="project" value="UniProtKB-KW"/>
</dbReference>
<dbReference type="Gene3D" id="3.20.20.70">
    <property type="entry name" value="Aldolase class I"/>
    <property type="match status" value="1"/>
</dbReference>
<dbReference type="PANTHER" id="PTHR21339:SF0">
    <property type="entry name" value="S-ADENOSYLMETHIONINE-DEPENDENT NUCLEOTIDE DEHYDRATASE RSAD2"/>
    <property type="match status" value="1"/>
</dbReference>
<dbReference type="KEGG" id="mya:MORIYA_0218"/>
<comment type="cofactor">
    <cofactor evidence="1">
        <name>[4Fe-4S] cluster</name>
        <dbReference type="ChEBI" id="CHEBI:49883"/>
    </cofactor>
</comment>
<organism evidence="10 11">
    <name type="scientific">Moritella yayanosii</name>
    <dbReference type="NCBI Taxonomy" id="69539"/>
    <lineage>
        <taxon>Bacteria</taxon>
        <taxon>Pseudomonadati</taxon>
        <taxon>Pseudomonadota</taxon>
        <taxon>Gammaproteobacteria</taxon>
        <taxon>Alteromonadales</taxon>
        <taxon>Moritellaceae</taxon>
        <taxon>Moritella</taxon>
    </lineage>
</organism>
<dbReference type="SFLD" id="SFLDG01088">
    <property type="entry name" value="antiviral_proteins"/>
    <property type="match status" value="1"/>
</dbReference>
<protein>
    <recommendedName>
        <fullName evidence="8">S-adenosylmethionine-dependent nucleotide dehydratase</fullName>
    </recommendedName>
</protein>
<evidence type="ECO:0000313" key="11">
    <source>
        <dbReference type="Proteomes" id="UP000250163"/>
    </source>
</evidence>
<dbReference type="Pfam" id="PF24732">
    <property type="entry name" value="ParE_like"/>
    <property type="match status" value="1"/>
</dbReference>
<dbReference type="NCBIfam" id="NF038283">
    <property type="entry name" value="viperin_w_prok"/>
    <property type="match status" value="1"/>
</dbReference>
<evidence type="ECO:0000256" key="3">
    <source>
        <dbReference type="ARBA" id="ARBA00022691"/>
    </source>
</evidence>
<keyword evidence="2" id="KW-0004">4Fe-4S</keyword>
<proteinExistence type="predicted"/>
<accession>A0A330LKB8</accession>
<dbReference type="SFLD" id="SFLDG01067">
    <property type="entry name" value="SPASM/twitch_domain_containing"/>
    <property type="match status" value="1"/>
</dbReference>
<dbReference type="Proteomes" id="UP000250163">
    <property type="component" value="Chromosome MORIYA"/>
</dbReference>
<keyword evidence="6" id="KW-0411">Iron-sulfur</keyword>
<dbReference type="PANTHER" id="PTHR21339">
    <property type="entry name" value="RADICAL S-ADENOSYL METHIONINE DOMAIN-CONTAINING PROTEIN 2"/>
    <property type="match status" value="1"/>
</dbReference>
<keyword evidence="4" id="KW-0479">Metal-binding</keyword>
<dbReference type="SUPFAM" id="SSF102114">
    <property type="entry name" value="Radical SAM enzymes"/>
    <property type="match status" value="1"/>
</dbReference>
<reference evidence="11" key="1">
    <citation type="submission" date="2018-05" db="EMBL/GenBank/DDBJ databases">
        <authorList>
            <person name="Cea G.-C."/>
            <person name="William W."/>
        </authorList>
    </citation>
    <scope>NUCLEOTIDE SEQUENCE [LARGE SCALE GENOMIC DNA]</scope>
    <source>
        <strain evidence="11">DB21MT 5</strain>
    </source>
</reference>
<dbReference type="OrthoDB" id="9792276at2"/>
<evidence type="ECO:0000313" key="10">
    <source>
        <dbReference type="EMBL" id="SQD76696.1"/>
    </source>
</evidence>
<dbReference type="GO" id="GO:0051607">
    <property type="term" value="P:defense response to virus"/>
    <property type="evidence" value="ECO:0007669"/>
    <property type="project" value="UniProtKB-KW"/>
</dbReference>
<dbReference type="SFLD" id="SFLDS00029">
    <property type="entry name" value="Radical_SAM"/>
    <property type="match status" value="1"/>
</dbReference>
<keyword evidence="11" id="KW-1185">Reference proteome</keyword>
<keyword evidence="7" id="KW-0051">Antiviral defense</keyword>
<dbReference type="InterPro" id="IPR007197">
    <property type="entry name" value="rSAM"/>
</dbReference>
<feature type="domain" description="Radical SAM core" evidence="9">
    <location>
        <begin position="8"/>
        <end position="236"/>
    </location>
</feature>
<sequence length="389" mass="44886">MNTFTTSFTPLNELVINYHITEACNYACKFCYAKWNKPNELHSQNDQAEQLLQQLADYFIKNRDNLVQQQMPYRNVRLNFAGGEPLILKQRFAEIANKAAELGFNLSLITNGHYLTNEFIDNYANLFSMIGISFDSLFSLGRIQIGRVDRKGYSLTNGELLSKVARLRAVNPAIKIKINTVVNSVNQNEDFNQLITQIAPYKWKVLRVLPVLNDNLTISKTEFDAFVTRHNKQQQLMSVEDNQTMVNSYLMLDPKGRFYKNEMVDGDYQYSDCLLESSVKTALTQTDTNWQRFAQRYQTESKSVVRKANKIKLLPDFLQIKSAGIATKLAEGIHPLALGAKKIRCLPKLYRIRISHSYRVLIGLEDNHWTSLGLYSRQSFTTLLNRRRR</sequence>
<evidence type="ECO:0000259" key="9">
    <source>
        <dbReference type="PROSITE" id="PS51918"/>
    </source>
</evidence>
<evidence type="ECO:0000256" key="1">
    <source>
        <dbReference type="ARBA" id="ARBA00001966"/>
    </source>
</evidence>
<evidence type="ECO:0000256" key="7">
    <source>
        <dbReference type="ARBA" id="ARBA00023118"/>
    </source>
</evidence>
<keyword evidence="3" id="KW-0949">S-adenosyl-L-methionine</keyword>
<dbReference type="AlphaFoldDB" id="A0A330LKB8"/>
<name>A0A330LKB8_9GAMM</name>
<evidence type="ECO:0000256" key="8">
    <source>
        <dbReference type="ARBA" id="ARBA00039667"/>
    </source>
</evidence>
<dbReference type="RefSeq" id="WP_112711942.1">
    <property type="nucleotide sequence ID" value="NZ_LS483250.1"/>
</dbReference>
<gene>
    <name evidence="10" type="ORF">MORIYA_0218</name>
</gene>
<evidence type="ECO:0000256" key="2">
    <source>
        <dbReference type="ARBA" id="ARBA00022485"/>
    </source>
</evidence>
<dbReference type="GO" id="GO:0003824">
    <property type="term" value="F:catalytic activity"/>
    <property type="evidence" value="ECO:0007669"/>
    <property type="project" value="InterPro"/>
</dbReference>
<evidence type="ECO:0000256" key="5">
    <source>
        <dbReference type="ARBA" id="ARBA00023004"/>
    </source>
</evidence>